<sequence>MQSQHTGEKEIYKQDTVQSIPEQRYSVSGPSKGERRFRAFSVSMLVVALGLCLCAVTVVGTPIWLLYQLQRGLTYGYISIDDPRMTHPQHVGDTVADSGIQLTLVSIHHAQDDKGKTFLVVHARFQLDPNNSQADRYDPGTFVVYSSPVLQGHQYRGQAIQPVDDNGPVPAYYADTRLKLAQLTIQEGESKEGDILFSVPADHGPLELVWMPPATGSEEQFAWDIHANTCLLVKLDLC</sequence>
<keyword evidence="2" id="KW-1133">Transmembrane helix</keyword>
<evidence type="ECO:0000313" key="4">
    <source>
        <dbReference type="Proteomes" id="UP000287188"/>
    </source>
</evidence>
<dbReference type="InterPro" id="IPR029050">
    <property type="entry name" value="Immunoprotect_excell_Ig-like"/>
</dbReference>
<accession>A0A402AR55</accession>
<dbReference type="Proteomes" id="UP000287188">
    <property type="component" value="Unassembled WGS sequence"/>
</dbReference>
<protein>
    <recommendedName>
        <fullName evidence="5">DUF4352 domain-containing protein</fullName>
    </recommendedName>
</protein>
<comment type="caution">
    <text evidence="3">The sequence shown here is derived from an EMBL/GenBank/DDBJ whole genome shotgun (WGS) entry which is preliminary data.</text>
</comment>
<dbReference type="RefSeq" id="WP_126553314.1">
    <property type="nucleotide sequence ID" value="NZ_BIFS01000001.1"/>
</dbReference>
<evidence type="ECO:0000313" key="3">
    <source>
        <dbReference type="EMBL" id="GCE21572.1"/>
    </source>
</evidence>
<keyword evidence="2" id="KW-0812">Transmembrane</keyword>
<evidence type="ECO:0000256" key="1">
    <source>
        <dbReference type="ARBA" id="ARBA00022729"/>
    </source>
</evidence>
<organism evidence="3 4">
    <name type="scientific">Dictyobacter kobayashii</name>
    <dbReference type="NCBI Taxonomy" id="2014872"/>
    <lineage>
        <taxon>Bacteria</taxon>
        <taxon>Bacillati</taxon>
        <taxon>Chloroflexota</taxon>
        <taxon>Ktedonobacteria</taxon>
        <taxon>Ktedonobacterales</taxon>
        <taxon>Dictyobacteraceae</taxon>
        <taxon>Dictyobacter</taxon>
    </lineage>
</organism>
<evidence type="ECO:0008006" key="5">
    <source>
        <dbReference type="Google" id="ProtNLM"/>
    </source>
</evidence>
<gene>
    <name evidence="3" type="ORF">KDK_53720</name>
</gene>
<evidence type="ECO:0000256" key="2">
    <source>
        <dbReference type="SAM" id="Phobius"/>
    </source>
</evidence>
<dbReference type="AlphaFoldDB" id="A0A402AR55"/>
<keyword evidence="2" id="KW-0472">Membrane</keyword>
<keyword evidence="4" id="KW-1185">Reference proteome</keyword>
<dbReference type="EMBL" id="BIFS01000001">
    <property type="protein sequence ID" value="GCE21572.1"/>
    <property type="molecule type" value="Genomic_DNA"/>
</dbReference>
<dbReference type="Gene3D" id="2.60.40.1240">
    <property type="match status" value="1"/>
</dbReference>
<proteinExistence type="predicted"/>
<feature type="transmembrane region" description="Helical" evidence="2">
    <location>
        <begin position="42"/>
        <end position="67"/>
    </location>
</feature>
<keyword evidence="1" id="KW-0732">Signal</keyword>
<reference evidence="4" key="1">
    <citation type="submission" date="2018-12" db="EMBL/GenBank/DDBJ databases">
        <title>Tengunoibacter tsumagoiensis gen. nov., sp. nov., Dictyobacter kobayashii sp. nov., D. alpinus sp. nov., and D. joshuensis sp. nov. and description of Dictyobacteraceae fam. nov. within the order Ktedonobacterales isolated from Tengu-no-mugimeshi.</title>
        <authorList>
            <person name="Wang C.M."/>
            <person name="Zheng Y."/>
            <person name="Sakai Y."/>
            <person name="Toyoda A."/>
            <person name="Minakuchi Y."/>
            <person name="Abe K."/>
            <person name="Yokota A."/>
            <person name="Yabe S."/>
        </authorList>
    </citation>
    <scope>NUCLEOTIDE SEQUENCE [LARGE SCALE GENOMIC DNA]</scope>
    <source>
        <strain evidence="4">Uno11</strain>
    </source>
</reference>
<name>A0A402AR55_9CHLR</name>